<feature type="compositionally biased region" description="Low complexity" evidence="7">
    <location>
        <begin position="10"/>
        <end position="25"/>
    </location>
</feature>
<feature type="region of interest" description="Disordered" evidence="7">
    <location>
        <begin position="843"/>
        <end position="961"/>
    </location>
</feature>
<dbReference type="SUPFAM" id="SSF160246">
    <property type="entry name" value="EspE N-terminal domain-like"/>
    <property type="match status" value="1"/>
</dbReference>
<dbReference type="GO" id="GO:0016757">
    <property type="term" value="F:glycosyltransferase activity"/>
    <property type="evidence" value="ECO:0007669"/>
    <property type="project" value="UniProtKB-KW"/>
</dbReference>
<dbReference type="Proteomes" id="UP000198981">
    <property type="component" value="Unassembled WGS sequence"/>
</dbReference>
<dbReference type="SUPFAM" id="SSF53448">
    <property type="entry name" value="Nucleotide-diphospho-sugar transferases"/>
    <property type="match status" value="1"/>
</dbReference>
<feature type="transmembrane region" description="Helical" evidence="8">
    <location>
        <begin position="597"/>
        <end position="616"/>
    </location>
</feature>
<evidence type="ECO:0000256" key="3">
    <source>
        <dbReference type="ARBA" id="ARBA00022679"/>
    </source>
</evidence>
<dbReference type="PANTHER" id="PTHR43867:SF2">
    <property type="entry name" value="CELLULOSE SYNTHASE CATALYTIC SUBUNIT A [UDP-FORMING]"/>
    <property type="match status" value="1"/>
</dbReference>
<dbReference type="EMBL" id="FMUH01000010">
    <property type="protein sequence ID" value="SCX61064.1"/>
    <property type="molecule type" value="Genomic_DNA"/>
</dbReference>
<accession>A0A1G4Z5W7</accession>
<feature type="compositionally biased region" description="Low complexity" evidence="7">
    <location>
        <begin position="931"/>
        <end position="947"/>
    </location>
</feature>
<feature type="region of interest" description="Disordered" evidence="7">
    <location>
        <begin position="705"/>
        <end position="750"/>
    </location>
</feature>
<feature type="transmembrane region" description="Helical" evidence="8">
    <location>
        <begin position="224"/>
        <end position="245"/>
    </location>
</feature>
<evidence type="ECO:0000313" key="10">
    <source>
        <dbReference type="Proteomes" id="UP000198981"/>
    </source>
</evidence>
<dbReference type="InterPro" id="IPR037257">
    <property type="entry name" value="T2SS_E_N_sf"/>
</dbReference>
<feature type="compositionally biased region" description="Low complexity" evidence="7">
    <location>
        <begin position="717"/>
        <end position="732"/>
    </location>
</feature>
<evidence type="ECO:0000256" key="7">
    <source>
        <dbReference type="SAM" id="MobiDB-lite"/>
    </source>
</evidence>
<dbReference type="CDD" id="cd06427">
    <property type="entry name" value="CESA_like_2"/>
    <property type="match status" value="1"/>
</dbReference>
<name>A0A1G4Z5W7_9ACTN</name>
<keyword evidence="2" id="KW-0328">Glycosyltransferase</keyword>
<dbReference type="InterPro" id="IPR050321">
    <property type="entry name" value="Glycosyltr_2/OpgH_subfam"/>
</dbReference>
<dbReference type="InterPro" id="IPR029044">
    <property type="entry name" value="Nucleotide-diphossugar_trans"/>
</dbReference>
<comment type="subcellular location">
    <subcellularLocation>
        <location evidence="1">Membrane</location>
        <topology evidence="1">Multi-pass membrane protein</topology>
    </subcellularLocation>
</comment>
<keyword evidence="10" id="KW-1185">Reference proteome</keyword>
<dbReference type="AlphaFoldDB" id="A0A1G4Z5W7"/>
<dbReference type="RefSeq" id="WP_207798644.1">
    <property type="nucleotide sequence ID" value="NZ_FMUH01000010.1"/>
</dbReference>
<gene>
    <name evidence="9" type="ORF">SAMN03159343_0043</name>
</gene>
<dbReference type="GO" id="GO:0016020">
    <property type="term" value="C:membrane"/>
    <property type="evidence" value="ECO:0007669"/>
    <property type="project" value="UniProtKB-SubCell"/>
</dbReference>
<feature type="transmembrane region" description="Helical" evidence="8">
    <location>
        <begin position="196"/>
        <end position="218"/>
    </location>
</feature>
<dbReference type="Gene3D" id="3.90.550.10">
    <property type="entry name" value="Spore Coat Polysaccharide Biosynthesis Protein SpsA, Chain A"/>
    <property type="match status" value="1"/>
</dbReference>
<feature type="compositionally biased region" description="Basic and acidic residues" evidence="7">
    <location>
        <begin position="739"/>
        <end position="750"/>
    </location>
</feature>
<feature type="compositionally biased region" description="Basic and acidic residues" evidence="7">
    <location>
        <begin position="792"/>
        <end position="804"/>
    </location>
</feature>
<evidence type="ECO:0000256" key="6">
    <source>
        <dbReference type="ARBA" id="ARBA00023136"/>
    </source>
</evidence>
<proteinExistence type="predicted"/>
<dbReference type="STRING" id="1960309.SAMN03159343_0043"/>
<keyword evidence="3 9" id="KW-0808">Transferase</keyword>
<organism evidence="9 10">
    <name type="scientific">Klenkia marina</name>
    <dbReference type="NCBI Taxonomy" id="1960309"/>
    <lineage>
        <taxon>Bacteria</taxon>
        <taxon>Bacillati</taxon>
        <taxon>Actinomycetota</taxon>
        <taxon>Actinomycetes</taxon>
        <taxon>Geodermatophilales</taxon>
        <taxon>Geodermatophilaceae</taxon>
        <taxon>Klenkia</taxon>
    </lineage>
</organism>
<dbReference type="Pfam" id="PF13641">
    <property type="entry name" value="Glyco_tranf_2_3"/>
    <property type="match status" value="1"/>
</dbReference>
<evidence type="ECO:0000256" key="2">
    <source>
        <dbReference type="ARBA" id="ARBA00022676"/>
    </source>
</evidence>
<sequence length="961" mass="102866">MTTGLDHDTGAPAAGPTGAAPTARPAVAERRLGDVLRDNGTITAEQLDAGLAQARRVGEPLGSVLLAKQWITRRQLYVALAEVWGAEMAFVDPVDVDTDLAQLFPYPMLAREMWVPLRTERTDDGELQVVVASSGRPSADVEREVLERTGISRVHQQVTTDWDVQRALRTVWRDEVVHEAVSSLAERRPEESASTVFTWPQVLSAVLAVLAVVVGLVLDFPTTVVVLLAIINVTIGLSVGAKALISTVGTASETVEQVTDAEVAALTDAELPRYTILVPVYKEAGIVGLLMRNLSALDYPREKLEILLLLEEDDPETLQAALAAAPPDIVRILVVPHSMPKTKPRACNVGLSFARGELVVIYDAEDRPDADQLKKSVVAFAKGGEELVCVQAALNYFNAEENLLTRMFTLEYSSWFDYTLPGLDAMRLPIPLGGTSNHFRADMLRELGGWDPFNVTEDADLGVRASARGGRVAVVNSTTYEEANMAVGNWIRQRSRWIKGYMQTFLVHSRHPLKLVRAIGLRQTIGFLLTIGGTPATFLLTPILWVLFILWLAFPHQFSPALPPWLQYVSLANLLVGNGLIVYLSLLAGFKRRSYGLVAYALLSPLYWMLHSVASYKAAWQLVTKPFYWEKTQHGLTSHTQEDGEDGAAAVTTTRPAELPAGSSAASATVAAVASAHRRVPTAQALAELAAPAAVPPVAVPPAAGAAAAPRRDEPRATASVPGGTHAPVAPGAAPPPDHVPHPDPAEDLMRPLDLDDLAVLQAELEVLDERDLIAELAPGLVPDRPAAPAPDRARERAPDRGPDRAPGVPPVPARRARRPLPPLRPVPRRPAVDRVAAAAVGQVPGQLTAEPPTRPPVRALPAVPAPVDRPARRRGPLPAVVPTRQPAAPPAVGSDEARPTTGRPPVPGMTVVRLLPAVPAPPAPAPTPAAPAASRRARHAANAAPAGRGLLSWLDRGPDE</sequence>
<evidence type="ECO:0000256" key="5">
    <source>
        <dbReference type="ARBA" id="ARBA00022989"/>
    </source>
</evidence>
<protein>
    <submittedName>
        <fullName evidence="9">Glycosyltransferase, catalytic subunit of cellulose synthase and poly-beta-1,6-N-acetylglucosamine synthase</fullName>
    </submittedName>
</protein>
<keyword evidence="4 8" id="KW-0812">Transmembrane</keyword>
<feature type="transmembrane region" description="Helical" evidence="8">
    <location>
        <begin position="527"/>
        <end position="553"/>
    </location>
</feature>
<dbReference type="PANTHER" id="PTHR43867">
    <property type="entry name" value="CELLULOSE SYNTHASE CATALYTIC SUBUNIT A [UDP-FORMING]"/>
    <property type="match status" value="1"/>
</dbReference>
<feature type="region of interest" description="Disordered" evidence="7">
    <location>
        <begin position="1"/>
        <end position="25"/>
    </location>
</feature>
<reference evidence="10" key="1">
    <citation type="submission" date="2016-10" db="EMBL/GenBank/DDBJ databases">
        <authorList>
            <person name="Varghese N."/>
            <person name="Submissions S."/>
        </authorList>
    </citation>
    <scope>NUCLEOTIDE SEQUENCE [LARGE SCALE GENOMIC DNA]</scope>
    <source>
        <strain evidence="10">DSM 45722</strain>
    </source>
</reference>
<evidence type="ECO:0000256" key="4">
    <source>
        <dbReference type="ARBA" id="ARBA00022692"/>
    </source>
</evidence>
<evidence type="ECO:0000256" key="8">
    <source>
        <dbReference type="SAM" id="Phobius"/>
    </source>
</evidence>
<evidence type="ECO:0000313" key="9">
    <source>
        <dbReference type="EMBL" id="SCX61064.1"/>
    </source>
</evidence>
<feature type="compositionally biased region" description="Pro residues" evidence="7">
    <location>
        <begin position="919"/>
        <end position="930"/>
    </location>
</feature>
<keyword evidence="5 8" id="KW-1133">Transmembrane helix</keyword>
<feature type="transmembrane region" description="Helical" evidence="8">
    <location>
        <begin position="565"/>
        <end position="590"/>
    </location>
</feature>
<feature type="compositionally biased region" description="Low complexity" evidence="7">
    <location>
        <begin position="857"/>
        <end position="869"/>
    </location>
</feature>
<keyword evidence="6 8" id="KW-0472">Membrane</keyword>
<feature type="region of interest" description="Disordered" evidence="7">
    <location>
        <begin position="781"/>
        <end position="831"/>
    </location>
</feature>
<evidence type="ECO:0000256" key="1">
    <source>
        <dbReference type="ARBA" id="ARBA00004141"/>
    </source>
</evidence>